<dbReference type="InterPro" id="IPR044554">
    <property type="entry name" value="ANAPC2"/>
</dbReference>
<dbReference type="AlphaFoldDB" id="A0A0C9WPB6"/>
<dbReference type="OrthoDB" id="5581181at2759"/>
<dbReference type="EMBL" id="KN838639">
    <property type="protein sequence ID" value="KIJ99789.1"/>
    <property type="molecule type" value="Genomic_DNA"/>
</dbReference>
<dbReference type="Proteomes" id="UP000054477">
    <property type="component" value="Unassembled WGS sequence"/>
</dbReference>
<dbReference type="STRING" id="1095629.A0A0C9WPB6"/>
<evidence type="ECO:0000313" key="3">
    <source>
        <dbReference type="Proteomes" id="UP000054477"/>
    </source>
</evidence>
<dbReference type="PANTHER" id="PTHR45957:SF1">
    <property type="entry name" value="ANAPHASE-PROMOTING COMPLEX SUBUNIT 2"/>
    <property type="match status" value="1"/>
</dbReference>
<gene>
    <name evidence="2" type="ORF">K443DRAFT_8124</name>
</gene>
<dbReference type="HOGENOM" id="CLU_1199986_0_0_1"/>
<dbReference type="PANTHER" id="PTHR45957">
    <property type="entry name" value="ANAPHASE-PROMOTING COMPLEX SUBUNIT 2"/>
    <property type="match status" value="1"/>
</dbReference>
<reference evidence="3" key="2">
    <citation type="submission" date="2015-01" db="EMBL/GenBank/DDBJ databases">
        <title>Evolutionary Origins and Diversification of the Mycorrhizal Mutualists.</title>
        <authorList>
            <consortium name="DOE Joint Genome Institute"/>
            <consortium name="Mycorrhizal Genomics Consortium"/>
            <person name="Kohler A."/>
            <person name="Kuo A."/>
            <person name="Nagy L.G."/>
            <person name="Floudas D."/>
            <person name="Copeland A."/>
            <person name="Barry K.W."/>
            <person name="Cichocki N."/>
            <person name="Veneault-Fourrey C."/>
            <person name="LaButti K."/>
            <person name="Lindquist E.A."/>
            <person name="Lipzen A."/>
            <person name="Lundell T."/>
            <person name="Morin E."/>
            <person name="Murat C."/>
            <person name="Riley R."/>
            <person name="Ohm R."/>
            <person name="Sun H."/>
            <person name="Tunlid A."/>
            <person name="Henrissat B."/>
            <person name="Grigoriev I.V."/>
            <person name="Hibbett D.S."/>
            <person name="Martin F."/>
        </authorList>
    </citation>
    <scope>NUCLEOTIDE SEQUENCE [LARGE SCALE GENOMIC DNA]</scope>
    <source>
        <strain evidence="3">LaAM-08-1</strain>
    </source>
</reference>
<keyword evidence="3" id="KW-1185">Reference proteome</keyword>
<evidence type="ECO:0000256" key="1">
    <source>
        <dbReference type="SAM" id="MobiDB-lite"/>
    </source>
</evidence>
<protein>
    <submittedName>
        <fullName evidence="2">Uncharacterized protein</fullName>
    </submittedName>
</protein>
<dbReference type="GO" id="GO:0007091">
    <property type="term" value="P:metaphase/anaphase transition of mitotic cell cycle"/>
    <property type="evidence" value="ECO:0007669"/>
    <property type="project" value="TreeGrafter"/>
</dbReference>
<dbReference type="SUPFAM" id="SSF75632">
    <property type="entry name" value="Cullin homology domain"/>
    <property type="match status" value="1"/>
</dbReference>
<dbReference type="InterPro" id="IPR036317">
    <property type="entry name" value="Cullin_homology_sf"/>
</dbReference>
<evidence type="ECO:0000313" key="2">
    <source>
        <dbReference type="EMBL" id="KIJ99789.1"/>
    </source>
</evidence>
<sequence>MSIGSLCLIPTSTEFRTNKPSNVISTPRLLAVKDANFDRVEKERRNIEILKIRFGEAALQVCEVMLKYMTDSKRIGGHVESQKASNIHPRITSGLRWTGHAKTVPGKSSKSREERRDDNGAVCALHGDNGIVELEWTRNPPKIREFEKNGSMMSGIQHLVSRDLTGSPAVSDHCCLCIGDFEPFETAVIVVIARTASIPRPPSPSFQPTALVSRSQQQHHHLIFPYLQIFL</sequence>
<dbReference type="GO" id="GO:0005680">
    <property type="term" value="C:anaphase-promoting complex"/>
    <property type="evidence" value="ECO:0007669"/>
    <property type="project" value="TreeGrafter"/>
</dbReference>
<reference evidence="2 3" key="1">
    <citation type="submission" date="2014-04" db="EMBL/GenBank/DDBJ databases">
        <authorList>
            <consortium name="DOE Joint Genome Institute"/>
            <person name="Kuo A."/>
            <person name="Kohler A."/>
            <person name="Nagy L.G."/>
            <person name="Floudas D."/>
            <person name="Copeland A."/>
            <person name="Barry K.W."/>
            <person name="Cichocki N."/>
            <person name="Veneault-Fourrey C."/>
            <person name="LaButti K."/>
            <person name="Lindquist E.A."/>
            <person name="Lipzen A."/>
            <person name="Lundell T."/>
            <person name="Morin E."/>
            <person name="Murat C."/>
            <person name="Sun H."/>
            <person name="Tunlid A."/>
            <person name="Henrissat B."/>
            <person name="Grigoriev I.V."/>
            <person name="Hibbett D.S."/>
            <person name="Martin F."/>
            <person name="Nordberg H.P."/>
            <person name="Cantor M.N."/>
            <person name="Hua S.X."/>
        </authorList>
    </citation>
    <scope>NUCLEOTIDE SEQUENCE [LARGE SCALE GENOMIC DNA]</scope>
    <source>
        <strain evidence="2 3">LaAM-08-1</strain>
    </source>
</reference>
<feature type="region of interest" description="Disordered" evidence="1">
    <location>
        <begin position="98"/>
        <end position="119"/>
    </location>
</feature>
<organism evidence="2 3">
    <name type="scientific">Laccaria amethystina LaAM-08-1</name>
    <dbReference type="NCBI Taxonomy" id="1095629"/>
    <lineage>
        <taxon>Eukaryota</taxon>
        <taxon>Fungi</taxon>
        <taxon>Dikarya</taxon>
        <taxon>Basidiomycota</taxon>
        <taxon>Agaricomycotina</taxon>
        <taxon>Agaricomycetes</taxon>
        <taxon>Agaricomycetidae</taxon>
        <taxon>Agaricales</taxon>
        <taxon>Agaricineae</taxon>
        <taxon>Hydnangiaceae</taxon>
        <taxon>Laccaria</taxon>
    </lineage>
</organism>
<proteinExistence type="predicted"/>
<dbReference type="GO" id="GO:0070979">
    <property type="term" value="P:protein K11-linked ubiquitination"/>
    <property type="evidence" value="ECO:0007669"/>
    <property type="project" value="TreeGrafter"/>
</dbReference>
<accession>A0A0C9WPB6</accession>
<feature type="compositionally biased region" description="Basic and acidic residues" evidence="1">
    <location>
        <begin position="110"/>
        <end position="119"/>
    </location>
</feature>
<name>A0A0C9WPB6_9AGAR</name>